<accession>A0A1G8LZ69</accession>
<proteinExistence type="predicted"/>
<feature type="transmembrane region" description="Helical" evidence="1">
    <location>
        <begin position="163"/>
        <end position="185"/>
    </location>
</feature>
<dbReference type="AlphaFoldDB" id="A0A1G8LZ69"/>
<feature type="transmembrane region" description="Helical" evidence="1">
    <location>
        <begin position="205"/>
        <end position="223"/>
    </location>
</feature>
<feature type="transmembrane region" description="Helical" evidence="1">
    <location>
        <begin position="25"/>
        <end position="44"/>
    </location>
</feature>
<evidence type="ECO:0000313" key="2">
    <source>
        <dbReference type="EMBL" id="PMC58025.1"/>
    </source>
</evidence>
<gene>
    <name evidence="2" type="ORF">CJ205_06560</name>
</gene>
<evidence type="ECO:0000256" key="1">
    <source>
        <dbReference type="SAM" id="Phobius"/>
    </source>
</evidence>
<dbReference type="Proteomes" id="UP000235682">
    <property type="component" value="Unassembled WGS sequence"/>
</dbReference>
<keyword evidence="1" id="KW-0812">Transmembrane</keyword>
<dbReference type="EMBL" id="PNHE01000029">
    <property type="protein sequence ID" value="PMC58025.1"/>
    <property type="molecule type" value="Genomic_DNA"/>
</dbReference>
<dbReference type="RefSeq" id="WP_092085479.1">
    <property type="nucleotide sequence ID" value="NZ_FNEL01000026.1"/>
</dbReference>
<sequence>MIQYFPFNYFWVSLSPTRIFKYRRYLSILQSLFILLFLSALLLIPATLQLSKQMPGQLDFYSSLAFEEIDDRLWQQFQQGEEKTDQTSDHFIKVGGEKPGELDDSLLAVWLGQDEFILKDPNKPMIQAHYTNKQTLLEAKSLTDFKKELSKQWSEQYALPLRLVSLAMVSLLISINLLLLVAGSTFFLSLMKKSPLYTIESVKEAFVMTLNSLGLPTFITFICGWFTKNLAALFIIHGLLFVLNLLASYWRTHFNDQYIDPTLDI</sequence>
<keyword evidence="1" id="KW-1133">Transmembrane helix</keyword>
<organism evidence="2 3">
    <name type="scientific">Dolosicoccus paucivorans</name>
    <dbReference type="NCBI Taxonomy" id="84521"/>
    <lineage>
        <taxon>Bacteria</taxon>
        <taxon>Bacillati</taxon>
        <taxon>Bacillota</taxon>
        <taxon>Bacilli</taxon>
        <taxon>Lactobacillales</taxon>
        <taxon>Aerococcaceae</taxon>
        <taxon>Dolosicoccus</taxon>
    </lineage>
</organism>
<evidence type="ECO:0000313" key="3">
    <source>
        <dbReference type="Proteomes" id="UP000235682"/>
    </source>
</evidence>
<keyword evidence="3" id="KW-1185">Reference proteome</keyword>
<comment type="caution">
    <text evidence="2">The sequence shown here is derived from an EMBL/GenBank/DDBJ whole genome shotgun (WGS) entry which is preliminary data.</text>
</comment>
<feature type="transmembrane region" description="Helical" evidence="1">
    <location>
        <begin position="230"/>
        <end position="250"/>
    </location>
</feature>
<keyword evidence="1" id="KW-0472">Membrane</keyword>
<dbReference type="STRING" id="84521.SAMN04487994_10269"/>
<dbReference type="OrthoDB" id="2287686at2"/>
<reference evidence="2 3" key="1">
    <citation type="submission" date="2017-09" db="EMBL/GenBank/DDBJ databases">
        <title>Bacterial strain isolated from the female urinary microbiota.</title>
        <authorList>
            <person name="Thomas-White K."/>
            <person name="Kumar N."/>
            <person name="Forster S."/>
            <person name="Putonti C."/>
            <person name="Lawley T."/>
            <person name="Wolfe A.J."/>
        </authorList>
    </citation>
    <scope>NUCLEOTIDE SEQUENCE [LARGE SCALE GENOMIC DNA]</scope>
    <source>
        <strain evidence="2 3">UMB0852</strain>
    </source>
</reference>
<evidence type="ECO:0008006" key="4">
    <source>
        <dbReference type="Google" id="ProtNLM"/>
    </source>
</evidence>
<name>A0A1G8LZ69_9LACT</name>
<protein>
    <recommendedName>
        <fullName evidence="4">DUF1189 domain-containing protein</fullName>
    </recommendedName>
</protein>